<accession>A0ACB9IHS8</accession>
<evidence type="ECO:0000313" key="2">
    <source>
        <dbReference type="Proteomes" id="UP001056120"/>
    </source>
</evidence>
<dbReference type="Proteomes" id="UP001056120">
    <property type="component" value="Linkage Group LG08"/>
</dbReference>
<proteinExistence type="predicted"/>
<protein>
    <submittedName>
        <fullName evidence="1">Uncharacterized protein</fullName>
    </submittedName>
</protein>
<evidence type="ECO:0000313" key="1">
    <source>
        <dbReference type="EMBL" id="KAI3807804.1"/>
    </source>
</evidence>
<dbReference type="EMBL" id="CM042025">
    <property type="protein sequence ID" value="KAI3807804.1"/>
    <property type="molecule type" value="Genomic_DNA"/>
</dbReference>
<gene>
    <name evidence="1" type="ORF">L1987_23738</name>
</gene>
<reference evidence="2" key="1">
    <citation type="journal article" date="2022" name="Mol. Ecol. Resour.">
        <title>The genomes of chicory, endive, great burdock and yacon provide insights into Asteraceae palaeo-polyploidization history and plant inulin production.</title>
        <authorList>
            <person name="Fan W."/>
            <person name="Wang S."/>
            <person name="Wang H."/>
            <person name="Wang A."/>
            <person name="Jiang F."/>
            <person name="Liu H."/>
            <person name="Zhao H."/>
            <person name="Xu D."/>
            <person name="Zhang Y."/>
        </authorList>
    </citation>
    <scope>NUCLEOTIDE SEQUENCE [LARGE SCALE GENOMIC DNA]</scope>
    <source>
        <strain evidence="2">cv. Yunnan</strain>
    </source>
</reference>
<organism evidence="1 2">
    <name type="scientific">Smallanthus sonchifolius</name>
    <dbReference type="NCBI Taxonomy" id="185202"/>
    <lineage>
        <taxon>Eukaryota</taxon>
        <taxon>Viridiplantae</taxon>
        <taxon>Streptophyta</taxon>
        <taxon>Embryophyta</taxon>
        <taxon>Tracheophyta</taxon>
        <taxon>Spermatophyta</taxon>
        <taxon>Magnoliopsida</taxon>
        <taxon>eudicotyledons</taxon>
        <taxon>Gunneridae</taxon>
        <taxon>Pentapetalae</taxon>
        <taxon>asterids</taxon>
        <taxon>campanulids</taxon>
        <taxon>Asterales</taxon>
        <taxon>Asteraceae</taxon>
        <taxon>Asteroideae</taxon>
        <taxon>Heliantheae alliance</taxon>
        <taxon>Millerieae</taxon>
        <taxon>Smallanthus</taxon>
    </lineage>
</organism>
<keyword evidence="2" id="KW-1185">Reference proteome</keyword>
<reference evidence="1 2" key="2">
    <citation type="journal article" date="2022" name="Mol. Ecol. Resour.">
        <title>The genomes of chicory, endive, great burdock and yacon provide insights into Asteraceae paleo-polyploidization history and plant inulin production.</title>
        <authorList>
            <person name="Fan W."/>
            <person name="Wang S."/>
            <person name="Wang H."/>
            <person name="Wang A."/>
            <person name="Jiang F."/>
            <person name="Liu H."/>
            <person name="Zhao H."/>
            <person name="Xu D."/>
            <person name="Zhang Y."/>
        </authorList>
    </citation>
    <scope>NUCLEOTIDE SEQUENCE [LARGE SCALE GENOMIC DNA]</scope>
    <source>
        <strain evidence="2">cv. Yunnan</strain>
        <tissue evidence="1">Leaves</tissue>
    </source>
</reference>
<name>A0ACB9IHS8_9ASTR</name>
<comment type="caution">
    <text evidence="1">The sequence shown here is derived from an EMBL/GenBank/DDBJ whole genome shotgun (WGS) entry which is preliminary data.</text>
</comment>
<sequence>MAREDDSLVADECETHRPNQNPDEPTTEFSFALIFSDLDMGLLDVYEHGGEISYLSWAVELKETHVFEHWLERQELQQR</sequence>